<dbReference type="GO" id="GO:0046655">
    <property type="term" value="P:folic acid metabolic process"/>
    <property type="evidence" value="ECO:0007669"/>
    <property type="project" value="TreeGrafter"/>
</dbReference>
<dbReference type="PANTHER" id="PTHR48069:SF3">
    <property type="entry name" value="DIHYDROFOLATE REDUCTASE"/>
    <property type="match status" value="1"/>
</dbReference>
<dbReference type="Pfam" id="PF00186">
    <property type="entry name" value="DHFR_1"/>
    <property type="match status" value="1"/>
</dbReference>
<dbReference type="Gene3D" id="3.40.430.10">
    <property type="entry name" value="Dihydrofolate Reductase, subunit A"/>
    <property type="match status" value="1"/>
</dbReference>
<dbReference type="InterPro" id="IPR012259">
    <property type="entry name" value="DHFR"/>
</dbReference>
<evidence type="ECO:0000313" key="10">
    <source>
        <dbReference type="Proteomes" id="UP000189722"/>
    </source>
</evidence>
<keyword evidence="6" id="KW-0560">Oxidoreductase</keyword>
<comment type="caution">
    <text evidence="9">The sequence shown here is derived from an EMBL/GenBank/DDBJ whole genome shotgun (WGS) entry which is preliminary data.</text>
</comment>
<dbReference type="RefSeq" id="WP_078123036.1">
    <property type="nucleotide sequence ID" value="NZ_JAOSJG010000015.1"/>
</dbReference>
<dbReference type="PROSITE" id="PS51330">
    <property type="entry name" value="DHFR_2"/>
    <property type="match status" value="1"/>
</dbReference>
<dbReference type="EMBL" id="JAOSJG010000015">
    <property type="protein sequence ID" value="MEK0309203.1"/>
    <property type="molecule type" value="Genomic_DNA"/>
</dbReference>
<dbReference type="GO" id="GO:0006730">
    <property type="term" value="P:one-carbon metabolic process"/>
    <property type="evidence" value="ECO:0007669"/>
    <property type="project" value="UniProtKB-KW"/>
</dbReference>
<dbReference type="CDD" id="cd00209">
    <property type="entry name" value="DHFR"/>
    <property type="match status" value="1"/>
</dbReference>
<evidence type="ECO:0000256" key="3">
    <source>
        <dbReference type="ARBA" id="ARBA00012856"/>
    </source>
</evidence>
<proteinExistence type="inferred from homology"/>
<accession>A0A1S9M1G2</accession>
<gene>
    <name evidence="9" type="ORF">B2G44_01210</name>
    <name evidence="8" type="ORF">OC712_01770</name>
</gene>
<dbReference type="PANTHER" id="PTHR48069">
    <property type="entry name" value="DIHYDROFOLATE REDUCTASE"/>
    <property type="match status" value="1"/>
</dbReference>
<evidence type="ECO:0000256" key="1">
    <source>
        <dbReference type="ARBA" id="ARBA00004903"/>
    </source>
</evidence>
<organism evidence="9 10">
    <name type="scientific">Candidatus Phytoplasma citri</name>
    <dbReference type="NCBI Taxonomy" id="180978"/>
    <lineage>
        <taxon>Bacteria</taxon>
        <taxon>Bacillati</taxon>
        <taxon>Mycoplasmatota</taxon>
        <taxon>Mollicutes</taxon>
        <taxon>Acholeplasmatales</taxon>
        <taxon>Acholeplasmataceae</taxon>
        <taxon>Candidatus Phytoplasma</taxon>
        <taxon>16SrII (Peanut WB group)</taxon>
    </lineage>
</organism>
<dbReference type="STRING" id="180978.B2G44_01210"/>
<evidence type="ECO:0000313" key="11">
    <source>
        <dbReference type="Proteomes" id="UP001383392"/>
    </source>
</evidence>
<evidence type="ECO:0000256" key="6">
    <source>
        <dbReference type="ARBA" id="ARBA00023002"/>
    </source>
</evidence>
<evidence type="ECO:0000256" key="5">
    <source>
        <dbReference type="ARBA" id="ARBA00022857"/>
    </source>
</evidence>
<dbReference type="UniPathway" id="UPA00077">
    <property type="reaction ID" value="UER00158"/>
</dbReference>
<evidence type="ECO:0000256" key="2">
    <source>
        <dbReference type="ARBA" id="ARBA00009539"/>
    </source>
</evidence>
<comment type="pathway">
    <text evidence="1">Cofactor biosynthesis; tetrahydrofolate biosynthesis; 5,6,7,8-tetrahydrofolate from 7,8-dihydrofolate: step 1/1.</text>
</comment>
<evidence type="ECO:0000256" key="4">
    <source>
        <dbReference type="ARBA" id="ARBA00022563"/>
    </source>
</evidence>
<evidence type="ECO:0000259" key="7">
    <source>
        <dbReference type="PROSITE" id="PS51330"/>
    </source>
</evidence>
<dbReference type="EMBL" id="MWKN01000038">
    <property type="protein sequence ID" value="OOP59101.1"/>
    <property type="molecule type" value="Genomic_DNA"/>
</dbReference>
<evidence type="ECO:0000313" key="9">
    <source>
        <dbReference type="EMBL" id="OOP59101.1"/>
    </source>
</evidence>
<dbReference type="SUPFAM" id="SSF53597">
    <property type="entry name" value="Dihydrofolate reductase-like"/>
    <property type="match status" value="1"/>
</dbReference>
<protein>
    <recommendedName>
        <fullName evidence="3">dihydrofolate reductase</fullName>
        <ecNumber evidence="3">1.5.1.3</ecNumber>
    </recommendedName>
</protein>
<dbReference type="Proteomes" id="UP001383392">
    <property type="component" value="Unassembled WGS sequence"/>
</dbReference>
<dbReference type="InterPro" id="IPR024072">
    <property type="entry name" value="DHFR-like_dom_sf"/>
</dbReference>
<dbReference type="GO" id="GO:0005829">
    <property type="term" value="C:cytosol"/>
    <property type="evidence" value="ECO:0007669"/>
    <property type="project" value="TreeGrafter"/>
</dbReference>
<dbReference type="Proteomes" id="UP000189722">
    <property type="component" value="Unassembled WGS sequence"/>
</dbReference>
<feature type="domain" description="DHFR" evidence="7">
    <location>
        <begin position="1"/>
        <end position="171"/>
    </location>
</feature>
<dbReference type="GO" id="GO:0004146">
    <property type="term" value="F:dihydrofolate reductase activity"/>
    <property type="evidence" value="ECO:0007669"/>
    <property type="project" value="UniProtKB-EC"/>
</dbReference>
<dbReference type="GO" id="GO:0046452">
    <property type="term" value="P:dihydrofolate metabolic process"/>
    <property type="evidence" value="ECO:0007669"/>
    <property type="project" value="TreeGrafter"/>
</dbReference>
<dbReference type="OrthoDB" id="9804315at2"/>
<keyword evidence="5" id="KW-0521">NADP</keyword>
<dbReference type="PRINTS" id="PR00070">
    <property type="entry name" value="DHFR"/>
</dbReference>
<evidence type="ECO:0000313" key="8">
    <source>
        <dbReference type="EMBL" id="MEK0309203.1"/>
    </source>
</evidence>
<name>A0A1S9M1G2_9MOLU</name>
<keyword evidence="4" id="KW-0554">One-carbon metabolism</keyword>
<keyword evidence="11" id="KW-1185">Reference proteome</keyword>
<dbReference type="GO" id="GO:0050661">
    <property type="term" value="F:NADP binding"/>
    <property type="evidence" value="ECO:0007669"/>
    <property type="project" value="InterPro"/>
</dbReference>
<dbReference type="EC" id="1.5.1.3" evidence="3"/>
<reference evidence="8 11" key="2">
    <citation type="journal article" date="2023" name="Int. J. Syst. Evol. Microbiol.">
        <title>The observation of taxonomic boundaries for the 16SrII and 16SrXXV phytoplasmas using genome-based delimitation.</title>
        <authorList>
            <person name="Rodrigues Jardim B."/>
            <person name="Tran-Nguyen L.T.T."/>
            <person name="Gambley C."/>
            <person name="Al-Sadi A.M."/>
            <person name="Al-Subhi A.M."/>
            <person name="Foissac X."/>
            <person name="Salar P."/>
            <person name="Cai H."/>
            <person name="Yang J.Y."/>
            <person name="Davis R."/>
            <person name="Jones L."/>
            <person name="Rodoni B."/>
            <person name="Constable F.E."/>
        </authorList>
    </citation>
    <scope>NUCLEOTIDE SEQUENCE [LARGE SCALE GENOMIC DNA]</scope>
    <source>
        <strain evidence="8">BAWM-OMN-P75</strain>
    </source>
</reference>
<dbReference type="AlphaFoldDB" id="A0A1S9M1G2"/>
<dbReference type="GO" id="GO:0046654">
    <property type="term" value="P:tetrahydrofolate biosynthetic process"/>
    <property type="evidence" value="ECO:0007669"/>
    <property type="project" value="UniProtKB-UniPathway"/>
</dbReference>
<reference evidence="9 10" key="1">
    <citation type="submission" date="2017-02" db="EMBL/GenBank/DDBJ databases">
        <title>A draft genome of 'Candidatus Phytoplasma aurantifolia' the agent of the witches-broom disease of lime.</title>
        <authorList>
            <person name="Foissac X."/>
            <person name="Carle P."/>
        </authorList>
    </citation>
    <scope>NUCLEOTIDE SEQUENCE [LARGE SCALE GENOMIC DNA]</scope>
    <source>
        <strain evidence="9 10">WBDL</strain>
    </source>
</reference>
<dbReference type="InterPro" id="IPR001796">
    <property type="entry name" value="DHFR_dom"/>
</dbReference>
<comment type="similarity">
    <text evidence="2">Belongs to the dihydrofolate reductase family.</text>
</comment>
<sequence length="171" mass="20413">MISLIAAVDGNFLIGNDEKLPWHYPKDLAFFKRKVTNQRVLVGLKTYQSLCFYYKNKKFPFKSIYLATTSFSNILSPYHRDDISIQQVDDVKFFLQNFHKTSKSIFVIGGRQIYQLALPYVNILYLTYILRRFSGNIYFPYLNLDKYILKEYRIIEELIFATYYNKVNNYL</sequence>